<dbReference type="RefSeq" id="WP_013739970.1">
    <property type="nucleotide sequence ID" value="NC_015436.1"/>
</dbReference>
<gene>
    <name evidence="2" type="ordered locus">Spico_1370</name>
</gene>
<accession>F4GHI6</accession>
<keyword evidence="3" id="KW-1185">Reference proteome</keyword>
<dbReference type="AlphaFoldDB" id="F4GHI6"/>
<sequence length="317" mass="36050">MNPRMRFDQFLKGEPYTEGMPAAFFQHFPVDARHGDIAFDVQMAYWKQTGMDMMKIMFDDIYPKLPDVRSCSDWNDIPVFPMSHPVFTQQAELAGRLVDAVGKETYVFQTIFSPFVSAGCSISPIPVWDKDVTAHFNDDPKSVIKGLTRIVTVLLEFAQMMVRTGIDGFYVSLQGGEQWRFPLDFFREYFRPVELAFLQGLKDTGKIVFLHICGTDIRLDEYLEYPGDVVNYSIRGNSMSPAEAVNSFKCPIMGGMPNKGLFGNSTRKEIEQIVSHTLYENPGITMLGADCTVPADISWEELKWAVDVAHGYERRKK</sequence>
<dbReference type="HOGENOM" id="CLU_040933_1_1_12"/>
<reference evidence="2 3" key="2">
    <citation type="journal article" date="2012" name="Stand. Genomic Sci.">
        <title>Complete genome sequence of the termite hindgut bacterium Spirochaeta coccoides type strain (SPN1(T)), reclassification in the genus Sphaerochaeta as Sphaerochaeta coccoides comb. nov. and emendations of the family Spirochaetaceae and the genus Sphaerochaeta.</title>
        <authorList>
            <person name="Abt B."/>
            <person name="Han C."/>
            <person name="Scheuner C."/>
            <person name="Lu M."/>
            <person name="Lapidus A."/>
            <person name="Nolan M."/>
            <person name="Lucas S."/>
            <person name="Hammon N."/>
            <person name="Deshpande S."/>
            <person name="Cheng J.F."/>
            <person name="Tapia R."/>
            <person name="Goodwin L.A."/>
            <person name="Pitluck S."/>
            <person name="Liolios K."/>
            <person name="Pagani I."/>
            <person name="Ivanova N."/>
            <person name="Mavromatis K."/>
            <person name="Mikhailova N."/>
            <person name="Huntemann M."/>
            <person name="Pati A."/>
            <person name="Chen A."/>
            <person name="Palaniappan K."/>
            <person name="Land M."/>
            <person name="Hauser L."/>
            <person name="Brambilla E.M."/>
            <person name="Rohde M."/>
            <person name="Spring S."/>
            <person name="Gronow S."/>
            <person name="Goker M."/>
            <person name="Woyke T."/>
            <person name="Bristow J."/>
            <person name="Eisen J.A."/>
            <person name="Markowitz V."/>
            <person name="Hugenholtz P."/>
            <person name="Kyrpides N.C."/>
            <person name="Klenk H.P."/>
            <person name="Detter J.C."/>
        </authorList>
    </citation>
    <scope>NUCLEOTIDE SEQUENCE [LARGE SCALE GENOMIC DNA]</scope>
    <source>
        <strain evidence="3">ATCC BAA-1237 / DSM 17374 / SPN1</strain>
    </source>
</reference>
<dbReference type="EMBL" id="CP002659">
    <property type="protein sequence ID" value="AEC02575.1"/>
    <property type="molecule type" value="Genomic_DNA"/>
</dbReference>
<evidence type="ECO:0000313" key="2">
    <source>
        <dbReference type="EMBL" id="AEC02575.1"/>
    </source>
</evidence>
<dbReference type="STRING" id="760011.Spico_1370"/>
<dbReference type="KEGG" id="scc:Spico_1370"/>
<reference evidence="3" key="1">
    <citation type="submission" date="2011-04" db="EMBL/GenBank/DDBJ databases">
        <title>The complete genome of Spirochaeta coccoides DSM 17374.</title>
        <authorList>
            <person name="Lucas S."/>
            <person name="Copeland A."/>
            <person name="Lapidus A."/>
            <person name="Bruce D."/>
            <person name="Goodwin L."/>
            <person name="Pitluck S."/>
            <person name="Peters L."/>
            <person name="Kyrpides N."/>
            <person name="Mavromatis K."/>
            <person name="Pagani I."/>
            <person name="Ivanova N."/>
            <person name="Ovchinnikova G."/>
            <person name="Lu M."/>
            <person name="Detter J.C."/>
            <person name="Tapia R."/>
            <person name="Han C."/>
            <person name="Land M."/>
            <person name="Hauser L."/>
            <person name="Markowitz V."/>
            <person name="Cheng J.-F."/>
            <person name="Hugenholtz P."/>
            <person name="Woyke T."/>
            <person name="Wu D."/>
            <person name="Spring S."/>
            <person name="Schroeder M."/>
            <person name="Brambilla E."/>
            <person name="Klenk H.-P."/>
            <person name="Eisen J.A."/>
        </authorList>
    </citation>
    <scope>NUCLEOTIDE SEQUENCE [LARGE SCALE GENOMIC DNA]</scope>
    <source>
        <strain evidence="3">ATCC BAA-1237 / DSM 17374 / SPN1</strain>
    </source>
</reference>
<proteinExistence type="predicted"/>
<organism evidence="2 3">
    <name type="scientific">Parasphaerochaeta coccoides (strain ATCC BAA-1237 / DSM 17374 / SPN1)</name>
    <name type="common">Sphaerochaeta coccoides</name>
    <dbReference type="NCBI Taxonomy" id="760011"/>
    <lineage>
        <taxon>Bacteria</taxon>
        <taxon>Pseudomonadati</taxon>
        <taxon>Spirochaetota</taxon>
        <taxon>Spirochaetia</taxon>
        <taxon>Spirochaetales</taxon>
        <taxon>Sphaerochaetaceae</taxon>
        <taxon>Parasphaerochaeta</taxon>
    </lineage>
</organism>
<dbReference type="OrthoDB" id="7375127at2"/>
<dbReference type="GO" id="GO:0006779">
    <property type="term" value="P:porphyrin-containing compound biosynthetic process"/>
    <property type="evidence" value="ECO:0007669"/>
    <property type="project" value="InterPro"/>
</dbReference>
<evidence type="ECO:0000313" key="3">
    <source>
        <dbReference type="Proteomes" id="UP000007939"/>
    </source>
</evidence>
<dbReference type="InterPro" id="IPR000257">
    <property type="entry name" value="Uroporphyrinogen_deCOase"/>
</dbReference>
<dbReference type="Gene3D" id="3.20.20.210">
    <property type="match status" value="1"/>
</dbReference>
<feature type="domain" description="Uroporphyrinogen decarboxylase (URO-D)" evidence="1">
    <location>
        <begin position="60"/>
        <end position="312"/>
    </location>
</feature>
<dbReference type="SUPFAM" id="SSF51726">
    <property type="entry name" value="UROD/MetE-like"/>
    <property type="match status" value="1"/>
</dbReference>
<dbReference type="InterPro" id="IPR038071">
    <property type="entry name" value="UROD/MetE-like_sf"/>
</dbReference>
<dbReference type="GO" id="GO:0004853">
    <property type="term" value="F:uroporphyrinogen decarboxylase activity"/>
    <property type="evidence" value="ECO:0007669"/>
    <property type="project" value="InterPro"/>
</dbReference>
<name>F4GHI6_PARC1</name>
<dbReference type="Proteomes" id="UP000007939">
    <property type="component" value="Chromosome"/>
</dbReference>
<protein>
    <recommendedName>
        <fullName evidence="1">Uroporphyrinogen decarboxylase (URO-D) domain-containing protein</fullName>
    </recommendedName>
</protein>
<dbReference type="eggNOG" id="COG0407">
    <property type="taxonomic scope" value="Bacteria"/>
</dbReference>
<evidence type="ECO:0000259" key="1">
    <source>
        <dbReference type="Pfam" id="PF01208"/>
    </source>
</evidence>
<dbReference type="Pfam" id="PF01208">
    <property type="entry name" value="URO-D"/>
    <property type="match status" value="1"/>
</dbReference>